<dbReference type="RefSeq" id="WP_096603027.1">
    <property type="nucleotide sequence ID" value="NZ_OBEN01000010.1"/>
</dbReference>
<keyword evidence="5" id="KW-1185">Reference proteome</keyword>
<organism evidence="4 5">
    <name type="scientific">Hydrogenobacter hydrogenophilus</name>
    <dbReference type="NCBI Taxonomy" id="35835"/>
    <lineage>
        <taxon>Bacteria</taxon>
        <taxon>Pseudomonadati</taxon>
        <taxon>Aquificota</taxon>
        <taxon>Aquificia</taxon>
        <taxon>Aquificales</taxon>
        <taxon>Aquificaceae</taxon>
        <taxon>Hydrogenobacter</taxon>
    </lineage>
</organism>
<dbReference type="Pfam" id="PF03787">
    <property type="entry name" value="RAMPs"/>
    <property type="match status" value="1"/>
</dbReference>
<dbReference type="InterPro" id="IPR010172">
    <property type="entry name" value="CRISPR-assoc_prot_TM1791"/>
</dbReference>
<accession>A0A285P308</accession>
<name>A0A285P308_9AQUI</name>
<reference evidence="5" key="1">
    <citation type="submission" date="2017-09" db="EMBL/GenBank/DDBJ databases">
        <authorList>
            <person name="Varghese N."/>
            <person name="Submissions S."/>
        </authorList>
    </citation>
    <scope>NUCLEOTIDE SEQUENCE [LARGE SCALE GENOMIC DNA]</scope>
    <source>
        <strain evidence="5">DSM 2913</strain>
    </source>
</reference>
<sequence length="278" mass="32720">MMNRFKNLLEKEKWSNFSLGFYKLIAVYELDKKKSILETLKDNVDWYSVKEACNMFETTMEQAKSGFETKTLRAKTGYRFITGMGYPSPVENGMLLHHIYGIPYIHGESVKGLVRHVFCEKIAYKEEENYDEFLKALKNLIQKLEEETYEDEKVLKEYTLLFGTKKREGAIVFFDAYPQEIRKDNFVIDIMNPHYVKYYAEKGKEPPADWYNPTPIFFLALEDIEFVFTIGYDPLRLGKEEGDKLIEKAVSYLRKGLEMYGMGAKKRKGYGWFNVSER</sequence>
<dbReference type="OrthoDB" id="9813956at2"/>
<feature type="coiled-coil region" evidence="2">
    <location>
        <begin position="127"/>
        <end position="154"/>
    </location>
</feature>
<dbReference type="Proteomes" id="UP000218627">
    <property type="component" value="Unassembled WGS sequence"/>
</dbReference>
<keyword evidence="2" id="KW-0175">Coiled coil</keyword>
<gene>
    <name evidence="4" type="ORF">SAMN06265353_1530</name>
</gene>
<dbReference type="PANTHER" id="PTHR39965:SF1">
    <property type="entry name" value="CRISPR SYSTEM CMR SUBUNIT CMR6"/>
    <property type="match status" value="1"/>
</dbReference>
<keyword evidence="1" id="KW-0051">Antiviral defense</keyword>
<proteinExistence type="predicted"/>
<evidence type="ECO:0000256" key="1">
    <source>
        <dbReference type="ARBA" id="ARBA00023118"/>
    </source>
</evidence>
<dbReference type="InterPro" id="IPR005537">
    <property type="entry name" value="RAMP_III_fam"/>
</dbReference>
<evidence type="ECO:0000313" key="4">
    <source>
        <dbReference type="EMBL" id="SNZ16139.1"/>
    </source>
</evidence>
<dbReference type="GO" id="GO:0051607">
    <property type="term" value="P:defense response to virus"/>
    <property type="evidence" value="ECO:0007669"/>
    <property type="project" value="UniProtKB-KW"/>
</dbReference>
<dbReference type="AlphaFoldDB" id="A0A285P308"/>
<evidence type="ECO:0000259" key="3">
    <source>
        <dbReference type="Pfam" id="PF03787"/>
    </source>
</evidence>
<protein>
    <submittedName>
        <fullName evidence="4">CRISPR-associated protein Cmr6</fullName>
    </submittedName>
</protein>
<evidence type="ECO:0000313" key="5">
    <source>
        <dbReference type="Proteomes" id="UP000218627"/>
    </source>
</evidence>
<dbReference type="NCBIfam" id="TIGR01898">
    <property type="entry name" value="cas_TM1791_cmr6"/>
    <property type="match status" value="1"/>
</dbReference>
<feature type="domain" description="CRISPR type III-associated protein" evidence="3">
    <location>
        <begin position="82"/>
        <end position="274"/>
    </location>
</feature>
<dbReference type="EMBL" id="OBEN01000010">
    <property type="protein sequence ID" value="SNZ16139.1"/>
    <property type="molecule type" value="Genomic_DNA"/>
</dbReference>
<evidence type="ECO:0000256" key="2">
    <source>
        <dbReference type="SAM" id="Coils"/>
    </source>
</evidence>
<dbReference type="PANTHER" id="PTHR39965">
    <property type="entry name" value="CRISPR SYSTEM CMR SUBUNIT CMR6"/>
    <property type="match status" value="1"/>
</dbReference>